<dbReference type="InterPro" id="IPR024479">
    <property type="entry name" value="DUF3866"/>
</dbReference>
<dbReference type="Proteomes" id="UP001200537">
    <property type="component" value="Unassembled WGS sequence"/>
</dbReference>
<dbReference type="Pfam" id="PF12982">
    <property type="entry name" value="DUF3866"/>
    <property type="match status" value="1"/>
</dbReference>
<comment type="caution">
    <text evidence="1">The sequence shown here is derived from an EMBL/GenBank/DDBJ whole genome shotgun (WGS) entry which is preliminary data.</text>
</comment>
<organism evidence="1 2">
    <name type="scientific">Varibaculum cambriense</name>
    <dbReference type="NCBI Taxonomy" id="184870"/>
    <lineage>
        <taxon>Bacteria</taxon>
        <taxon>Bacillati</taxon>
        <taxon>Actinomycetota</taxon>
        <taxon>Actinomycetes</taxon>
        <taxon>Actinomycetales</taxon>
        <taxon>Actinomycetaceae</taxon>
        <taxon>Varibaculum</taxon>
    </lineage>
</organism>
<dbReference type="EMBL" id="JAKNHJ010000006">
    <property type="protein sequence ID" value="MCG4617682.1"/>
    <property type="molecule type" value="Genomic_DNA"/>
</dbReference>
<proteinExistence type="predicted"/>
<dbReference type="RefSeq" id="WP_238127850.1">
    <property type="nucleotide sequence ID" value="NZ_JAGZVZ010000010.1"/>
</dbReference>
<dbReference type="AlphaFoldDB" id="A0AAJ1BB56"/>
<sequence length="376" mass="39793">MMLREGQVAAVRNFKATQELTLKISAHPSGAEQFLTGETMRALNYPALNGEVKAGDTVRVDCSALQKNLGTGGFALVTALCGRLPEDSLPANEGHIMKARYTPSQYMVSSVEEQESPYHQQMRQAENLQGMPVVGIDLHSQLPAVIAGVRAENPAAKIVYVYTDGGALPAFFSRNITALRENGWLSAVITAGQAFGGDLEAINTFSALLAARQVLAADIAIVGQGPGNAGSGTPYGYSGFDLSSFLTQAAAGGGKAICALRMSAADPRPRHRGISHHSLRILSDFTPVPLTVALPEFTDEGEGQKPLLNSEFTKLVDSQLAQISSRHRVQKCATTGLYQALSDCPVKLSTMRRGLEEDAAPFLAAAVAGRLAAQVA</sequence>
<evidence type="ECO:0000313" key="1">
    <source>
        <dbReference type="EMBL" id="MCG4617682.1"/>
    </source>
</evidence>
<protein>
    <submittedName>
        <fullName evidence="1">DUF3866 family protein</fullName>
    </submittedName>
</protein>
<accession>A0AAJ1BB56</accession>
<evidence type="ECO:0000313" key="2">
    <source>
        <dbReference type="Proteomes" id="UP001200537"/>
    </source>
</evidence>
<gene>
    <name evidence="1" type="ORF">L0M99_04120</name>
</gene>
<reference evidence="1" key="1">
    <citation type="submission" date="2022-01" db="EMBL/GenBank/DDBJ databases">
        <title>Collection of gut derived symbiotic bacterial strains cultured from healthy donors.</title>
        <authorList>
            <person name="Lin H."/>
            <person name="Kohout C."/>
            <person name="Waligurski E."/>
            <person name="Pamer E.G."/>
        </authorList>
    </citation>
    <scope>NUCLEOTIDE SEQUENCE</scope>
    <source>
        <strain evidence="1">DFI.7.46</strain>
    </source>
</reference>
<name>A0AAJ1BB56_9ACTO</name>